<dbReference type="InterPro" id="IPR001650">
    <property type="entry name" value="Helicase_C-like"/>
</dbReference>
<dbReference type="SMART" id="SM00490">
    <property type="entry name" value="HELICc"/>
    <property type="match status" value="1"/>
</dbReference>
<evidence type="ECO:0000256" key="9">
    <source>
        <dbReference type="ARBA" id="ARBA00023242"/>
    </source>
</evidence>
<dbReference type="GO" id="GO:0006364">
    <property type="term" value="P:rRNA processing"/>
    <property type="evidence" value="ECO:0007669"/>
    <property type="project" value="UniProtKB-ARBA"/>
</dbReference>
<evidence type="ECO:0000259" key="15">
    <source>
        <dbReference type="PROSITE" id="PS51192"/>
    </source>
</evidence>
<feature type="domain" description="DEAD-box RNA helicase Q" evidence="17">
    <location>
        <begin position="16"/>
        <end position="44"/>
    </location>
</feature>
<dbReference type="InterPro" id="IPR027417">
    <property type="entry name" value="P-loop_NTPase"/>
</dbReference>
<keyword evidence="4 14" id="KW-0547">Nucleotide-binding</keyword>
<proteinExistence type="inferred from homology"/>
<evidence type="ECO:0000256" key="7">
    <source>
        <dbReference type="ARBA" id="ARBA00022840"/>
    </source>
</evidence>
<evidence type="ECO:0000256" key="12">
    <source>
        <dbReference type="ARBA" id="ARBA00047984"/>
    </source>
</evidence>
<dbReference type="PROSITE" id="PS00039">
    <property type="entry name" value="DEAD_ATP_HELICASE"/>
    <property type="match status" value="1"/>
</dbReference>
<feature type="domain" description="Helicase C-terminal" evidence="16">
    <location>
        <begin position="228"/>
        <end position="389"/>
    </location>
</feature>
<evidence type="ECO:0000256" key="8">
    <source>
        <dbReference type="ARBA" id="ARBA00022884"/>
    </source>
</evidence>
<dbReference type="GO" id="GO:0005634">
    <property type="term" value="C:nucleus"/>
    <property type="evidence" value="ECO:0007669"/>
    <property type="project" value="UniProtKB-SubCell"/>
</dbReference>
<organism evidence="18 19">
    <name type="scientific">Hanseniaspora opuntiae</name>
    <dbReference type="NCBI Taxonomy" id="211096"/>
    <lineage>
        <taxon>Eukaryota</taxon>
        <taxon>Fungi</taxon>
        <taxon>Dikarya</taxon>
        <taxon>Ascomycota</taxon>
        <taxon>Saccharomycotina</taxon>
        <taxon>Saccharomycetes</taxon>
        <taxon>Saccharomycodales</taxon>
        <taxon>Saccharomycodaceae</taxon>
        <taxon>Hanseniaspora</taxon>
    </lineage>
</organism>
<dbReference type="InterPro" id="IPR011545">
    <property type="entry name" value="DEAD/DEAH_box_helicase_dom"/>
</dbReference>
<dbReference type="SMART" id="SM00487">
    <property type="entry name" value="DEXDc"/>
    <property type="match status" value="1"/>
</dbReference>
<keyword evidence="6 14" id="KW-0347">Helicase</keyword>
<evidence type="ECO:0000256" key="3">
    <source>
        <dbReference type="ARBA" id="ARBA00022517"/>
    </source>
</evidence>
<keyword evidence="9" id="KW-0539">Nucleus</keyword>
<dbReference type="PROSITE" id="PS51194">
    <property type="entry name" value="HELICASE_CTER"/>
    <property type="match status" value="1"/>
</dbReference>
<protein>
    <recommendedName>
        <fullName evidence="10">ATP-dependent RNA helicase FAL1</fullName>
        <ecNumber evidence="2">3.6.4.13</ecNumber>
    </recommendedName>
    <alternativeName>
        <fullName evidence="11">ATP-dependent RNA helicase fal1</fullName>
    </alternativeName>
</protein>
<dbReference type="Pfam" id="PF00271">
    <property type="entry name" value="Helicase_C"/>
    <property type="match status" value="1"/>
</dbReference>
<dbReference type="InterPro" id="IPR014001">
    <property type="entry name" value="Helicase_ATP-bd"/>
</dbReference>
<dbReference type="OrthoDB" id="10265785at2759"/>
<dbReference type="GO" id="GO:0016787">
    <property type="term" value="F:hydrolase activity"/>
    <property type="evidence" value="ECO:0007669"/>
    <property type="project" value="UniProtKB-KW"/>
</dbReference>
<evidence type="ECO:0000256" key="14">
    <source>
        <dbReference type="RuleBase" id="RU000492"/>
    </source>
</evidence>
<feature type="short sequence motif" description="Q motif" evidence="13">
    <location>
        <begin position="16"/>
        <end position="44"/>
    </location>
</feature>
<comment type="similarity">
    <text evidence="14">Belongs to the DEAD box helicase family.</text>
</comment>
<dbReference type="EMBL" id="LPNL01000004">
    <property type="protein sequence ID" value="OEJ87919.1"/>
    <property type="molecule type" value="Genomic_DNA"/>
</dbReference>
<evidence type="ECO:0000256" key="13">
    <source>
        <dbReference type="PROSITE-ProRule" id="PRU00552"/>
    </source>
</evidence>
<evidence type="ECO:0000313" key="19">
    <source>
        <dbReference type="Proteomes" id="UP000095605"/>
    </source>
</evidence>
<dbReference type="GO" id="GO:0005524">
    <property type="term" value="F:ATP binding"/>
    <property type="evidence" value="ECO:0007669"/>
    <property type="project" value="UniProtKB-KW"/>
</dbReference>
<dbReference type="InterPro" id="IPR014014">
    <property type="entry name" value="RNA_helicase_DEAD_Q_motif"/>
</dbReference>
<dbReference type="Proteomes" id="UP000095605">
    <property type="component" value="Unassembled WGS sequence"/>
</dbReference>
<evidence type="ECO:0000259" key="17">
    <source>
        <dbReference type="PROSITE" id="PS51195"/>
    </source>
</evidence>
<dbReference type="GO" id="GO:0003723">
    <property type="term" value="F:RNA binding"/>
    <property type="evidence" value="ECO:0007669"/>
    <property type="project" value="UniProtKB-KW"/>
</dbReference>
<dbReference type="Gene3D" id="3.40.50.300">
    <property type="entry name" value="P-loop containing nucleotide triphosphate hydrolases"/>
    <property type="match status" value="2"/>
</dbReference>
<keyword evidence="7 14" id="KW-0067">ATP-binding</keyword>
<evidence type="ECO:0000256" key="6">
    <source>
        <dbReference type="ARBA" id="ARBA00022806"/>
    </source>
</evidence>
<dbReference type="PANTHER" id="PTHR47959">
    <property type="entry name" value="ATP-DEPENDENT RNA HELICASE RHLE-RELATED"/>
    <property type="match status" value="1"/>
</dbReference>
<evidence type="ECO:0000256" key="11">
    <source>
        <dbReference type="ARBA" id="ARBA00040908"/>
    </source>
</evidence>
<comment type="caution">
    <text evidence="18">The sequence shown here is derived from an EMBL/GenBank/DDBJ whole genome shotgun (WGS) entry which is preliminary data.</text>
</comment>
<evidence type="ECO:0000256" key="4">
    <source>
        <dbReference type="ARBA" id="ARBA00022741"/>
    </source>
</evidence>
<evidence type="ECO:0000256" key="5">
    <source>
        <dbReference type="ARBA" id="ARBA00022801"/>
    </source>
</evidence>
<dbReference type="CDD" id="cd18787">
    <property type="entry name" value="SF2_C_DEAD"/>
    <property type="match status" value="1"/>
</dbReference>
<comment type="catalytic activity">
    <reaction evidence="12">
        <text>ATP + H2O = ADP + phosphate + H(+)</text>
        <dbReference type="Rhea" id="RHEA:13065"/>
        <dbReference type="ChEBI" id="CHEBI:15377"/>
        <dbReference type="ChEBI" id="CHEBI:15378"/>
        <dbReference type="ChEBI" id="CHEBI:30616"/>
        <dbReference type="ChEBI" id="CHEBI:43474"/>
        <dbReference type="ChEBI" id="CHEBI:456216"/>
        <dbReference type="EC" id="3.6.4.13"/>
    </reaction>
</comment>
<dbReference type="Pfam" id="PF00270">
    <property type="entry name" value="DEAD"/>
    <property type="match status" value="1"/>
</dbReference>
<keyword evidence="3" id="KW-0690">Ribosome biogenesis</keyword>
<dbReference type="InterPro" id="IPR050079">
    <property type="entry name" value="DEAD_box_RNA_helicase"/>
</dbReference>
<dbReference type="GO" id="GO:0005829">
    <property type="term" value="C:cytosol"/>
    <property type="evidence" value="ECO:0007669"/>
    <property type="project" value="TreeGrafter"/>
</dbReference>
<feature type="domain" description="Helicase ATP-binding" evidence="15">
    <location>
        <begin position="47"/>
        <end position="217"/>
    </location>
</feature>
<keyword evidence="5 14" id="KW-0378">Hydrolase</keyword>
<dbReference type="FunFam" id="3.40.50.300:FF:000031">
    <property type="entry name" value="Eukaryotic initiation factor 4A-III"/>
    <property type="match status" value="1"/>
</dbReference>
<keyword evidence="19" id="KW-1185">Reference proteome</keyword>
<dbReference type="PANTHER" id="PTHR47959:SF1">
    <property type="entry name" value="ATP-DEPENDENT RNA HELICASE DBPA"/>
    <property type="match status" value="1"/>
</dbReference>
<dbReference type="AlphaFoldDB" id="A0A1E5RLY0"/>
<evidence type="ECO:0000256" key="1">
    <source>
        <dbReference type="ARBA" id="ARBA00004123"/>
    </source>
</evidence>
<dbReference type="PROSITE" id="PS51195">
    <property type="entry name" value="Q_MOTIF"/>
    <property type="match status" value="1"/>
</dbReference>
<comment type="subcellular location">
    <subcellularLocation>
        <location evidence="1">Nucleus</location>
    </subcellularLocation>
</comment>
<dbReference type="InterPro" id="IPR000629">
    <property type="entry name" value="RNA-helicase_DEAD-box_CS"/>
</dbReference>
<evidence type="ECO:0000259" key="16">
    <source>
        <dbReference type="PROSITE" id="PS51194"/>
    </source>
</evidence>
<dbReference type="FunFam" id="3.40.50.300:FF:000849">
    <property type="entry name" value="ATP-dependent RNA helicase DBP5"/>
    <property type="match status" value="1"/>
</dbReference>
<sequence length="390" mass="43285">MSAPAETKSDEVHVYQTWEAMNLKSDILKGIYALQFSTPSEIQKRAIIPIAEGKEVLAQAQSGTGKTATFCVAALQRIDPTLKAVQAIILAPTRELALQIHTVISELAKFTDIKPHACIGGTSYEETHAALNAGCQVVVGTPGRINDLISKGTLRTKDIKVFILDEADEMLSAGFTQQVFDAFTMLPKESQVVLLSATMPAEVVEVANNLMTDPVTILVKSAELTLDGIKQFFVETESDNDKFEVLTELYESMNVTQSVIFCNTRKKVEMLSEKLKENDYVVSAIYSDLSQEERDIIMKQFRQGSSRILICTDLLARGIDVQQVSLVMNFDLPKNKENYIHRIGRSGRFGRKGVAINLVTASDAAPLEELRKFYSTEITELPEDFTEFLE</sequence>
<gene>
    <name evidence="18" type="ORF">AWRI3578_g1960</name>
</gene>
<evidence type="ECO:0000256" key="10">
    <source>
        <dbReference type="ARBA" id="ARBA00040655"/>
    </source>
</evidence>
<dbReference type="PROSITE" id="PS51192">
    <property type="entry name" value="HELICASE_ATP_BIND_1"/>
    <property type="match status" value="1"/>
</dbReference>
<reference evidence="19" key="1">
    <citation type="journal article" date="2016" name="Genome Announc.">
        <title>Genome sequences of three species of Hanseniaspora isolated from spontaneous wine fermentations.</title>
        <authorList>
            <person name="Sternes P.R."/>
            <person name="Lee D."/>
            <person name="Kutyna D.R."/>
            <person name="Borneman A.R."/>
        </authorList>
    </citation>
    <scope>NUCLEOTIDE SEQUENCE [LARGE SCALE GENOMIC DNA]</scope>
    <source>
        <strain evidence="19">AWRI3578</strain>
    </source>
</reference>
<keyword evidence="8" id="KW-0694">RNA-binding</keyword>
<dbReference type="GO" id="GO:0003724">
    <property type="term" value="F:RNA helicase activity"/>
    <property type="evidence" value="ECO:0007669"/>
    <property type="project" value="UniProtKB-EC"/>
</dbReference>
<accession>A0A1E5RLY0</accession>
<evidence type="ECO:0000256" key="2">
    <source>
        <dbReference type="ARBA" id="ARBA00012552"/>
    </source>
</evidence>
<dbReference type="EC" id="3.6.4.13" evidence="2"/>
<name>A0A1E5RLY0_9ASCO</name>
<evidence type="ECO:0000313" key="18">
    <source>
        <dbReference type="EMBL" id="OEJ87919.1"/>
    </source>
</evidence>
<dbReference type="SUPFAM" id="SSF52540">
    <property type="entry name" value="P-loop containing nucleoside triphosphate hydrolases"/>
    <property type="match status" value="1"/>
</dbReference>